<dbReference type="Proteomes" id="UP000242263">
    <property type="component" value="Unassembled WGS sequence"/>
</dbReference>
<reference evidence="1 2" key="1">
    <citation type="submission" date="2017-12" db="EMBL/GenBank/DDBJ databases">
        <title>Phylogenetic diversity of female urinary microbiome.</title>
        <authorList>
            <person name="Thomas-White K."/>
            <person name="Wolfe A.J."/>
        </authorList>
    </citation>
    <scope>NUCLEOTIDE SEQUENCE [LARGE SCALE GENOMIC DNA]</scope>
    <source>
        <strain evidence="1 2">UMB0064</strain>
    </source>
</reference>
<comment type="caution">
    <text evidence="1">The sequence shown here is derived from an EMBL/GenBank/DDBJ whole genome shotgun (WGS) entry which is preliminary data.</text>
</comment>
<name>A0A2I1M1K9_9BIFI</name>
<sequence length="338" mass="37623">MDIVVADLNGKDITVLPQAVLELSYGLQGSDSTFTLVTPFTGRIYENCRIYVEGTEYGGLITGYKLSHTQTGDVIEYQGYSWQGLLTRRIVNVPSGQDRYSCSSSVYSAVSKLFSDCGVGSVFTLGYMALYSLDKTVELPRYCTLAYALTYYLDKGVTGNKYSYQYEYTNNKVRVNITQSQAVNVDERLRIFYTLTKALIPVNHLVCLGRGKLKDREVIHLYANANGDISTSQTFTGLLENAVVYDYGSVEEGTGKLEKAGRNKFKEYLDSDSTQITLPDNVQYNVGDVISVTHPQLGVTVSAQVTKKVARIAYGKLKVTYTVGKDKTKRTDTVRDYE</sequence>
<protein>
    <submittedName>
        <fullName evidence="1">Uncharacterized protein</fullName>
    </submittedName>
</protein>
<organism evidence="1 2">
    <name type="scientific">Alloscardovia omnicolens</name>
    <dbReference type="NCBI Taxonomy" id="419015"/>
    <lineage>
        <taxon>Bacteria</taxon>
        <taxon>Bacillati</taxon>
        <taxon>Actinomycetota</taxon>
        <taxon>Actinomycetes</taxon>
        <taxon>Bifidobacteriales</taxon>
        <taxon>Bifidobacteriaceae</taxon>
        <taxon>Alloscardovia</taxon>
    </lineage>
</organism>
<accession>A0A2I1M1K9</accession>
<evidence type="ECO:0000313" key="1">
    <source>
        <dbReference type="EMBL" id="PKZ13987.1"/>
    </source>
</evidence>
<proteinExistence type="predicted"/>
<gene>
    <name evidence="1" type="ORF">CYJ32_07560</name>
</gene>
<dbReference type="EMBL" id="PKGU01000007">
    <property type="protein sequence ID" value="PKZ13987.1"/>
    <property type="molecule type" value="Genomic_DNA"/>
</dbReference>
<dbReference type="AlphaFoldDB" id="A0A2I1M1K9"/>
<dbReference type="RefSeq" id="WP_101541608.1">
    <property type="nucleotide sequence ID" value="NZ_PKGU01000007.1"/>
</dbReference>
<evidence type="ECO:0000313" key="2">
    <source>
        <dbReference type="Proteomes" id="UP000242263"/>
    </source>
</evidence>